<accession>A0A1Y1ZDL8</accession>
<evidence type="ECO:0000256" key="2">
    <source>
        <dbReference type="ARBA" id="ARBA00022679"/>
    </source>
</evidence>
<dbReference type="SUPFAM" id="SSF56104">
    <property type="entry name" value="SAICAR synthase-like"/>
    <property type="match status" value="1"/>
</dbReference>
<dbReference type="PANTHER" id="PTHR12400:SF103">
    <property type="entry name" value="INOSITOL POLYPHOSPHATE MULTIKINASE"/>
    <property type="match status" value="1"/>
</dbReference>
<dbReference type="GO" id="GO:0046854">
    <property type="term" value="P:phosphatidylinositol phosphate biosynthetic process"/>
    <property type="evidence" value="ECO:0007669"/>
    <property type="project" value="TreeGrafter"/>
</dbReference>
<dbReference type="PANTHER" id="PTHR12400">
    <property type="entry name" value="INOSITOL POLYPHOSPHATE KINASE"/>
    <property type="match status" value="1"/>
</dbReference>
<dbReference type="STRING" id="1314790.A0A1Y1ZDL8"/>
<protein>
    <recommendedName>
        <fullName evidence="4">Kinase</fullName>
        <ecNumber evidence="4">2.7.-.-</ecNumber>
    </recommendedName>
</protein>
<comment type="similarity">
    <text evidence="1 4">Belongs to the inositol phosphokinase (IPK) family.</text>
</comment>
<dbReference type="Proteomes" id="UP000193498">
    <property type="component" value="Unassembled WGS sequence"/>
</dbReference>
<dbReference type="GO" id="GO:0005634">
    <property type="term" value="C:nucleus"/>
    <property type="evidence" value="ECO:0007669"/>
    <property type="project" value="TreeGrafter"/>
</dbReference>
<dbReference type="FunCoup" id="A0A1Y1ZDL8">
    <property type="interactions" value="489"/>
</dbReference>
<dbReference type="InterPro" id="IPR005522">
    <property type="entry name" value="IPK"/>
</dbReference>
<evidence type="ECO:0000256" key="3">
    <source>
        <dbReference type="ARBA" id="ARBA00022777"/>
    </source>
</evidence>
<keyword evidence="7" id="KW-1185">Reference proteome</keyword>
<gene>
    <name evidence="6" type="ORF">K493DRAFT_272908</name>
</gene>
<name>A0A1Y1ZDL8_9FUNG</name>
<evidence type="ECO:0000256" key="5">
    <source>
        <dbReference type="SAM" id="MobiDB-lite"/>
    </source>
</evidence>
<evidence type="ECO:0000256" key="1">
    <source>
        <dbReference type="ARBA" id="ARBA00007374"/>
    </source>
</evidence>
<dbReference type="InParanoid" id="A0A1Y1ZDL8"/>
<sequence length="305" mass="34408">MSAQVTTNLPTAEARAFEHQVAGHGGVYSLANGMIAKPCCEMEYAFYEQSASFPEFQNFLPRFYGTLRLATPSEKAMLENTDDAETIIQNPTDVPNPEQVCICIEDVSHGFRKPSILDIKLGTRLYDDDATPEKRARMIAKAEGTTSASLGVRVCGLKVFDRDTKAYTVYPREFGRKLKDDTLFDAICKFFPPTLDRKYRLSIIEGFLEEMNEYLSVVEKSELRMYSASVLFIYEGDPLGESPVEKEKEEEDESDDEGGHSLDFRVIDFAHSRWSVGAGPDEQYLFGLRNTMKLFSDLRDTVATE</sequence>
<dbReference type="InterPro" id="IPR038286">
    <property type="entry name" value="IPK_sf"/>
</dbReference>
<evidence type="ECO:0000313" key="7">
    <source>
        <dbReference type="Proteomes" id="UP000193498"/>
    </source>
</evidence>
<dbReference type="GO" id="GO:0000824">
    <property type="term" value="F:inositol-1,4,5,6-tetrakisphosphate 3-kinase activity"/>
    <property type="evidence" value="ECO:0007669"/>
    <property type="project" value="TreeGrafter"/>
</dbReference>
<feature type="region of interest" description="Disordered" evidence="5">
    <location>
        <begin position="241"/>
        <end position="260"/>
    </location>
</feature>
<dbReference type="EMBL" id="MCFE01000002">
    <property type="protein sequence ID" value="ORY08309.1"/>
    <property type="molecule type" value="Genomic_DNA"/>
</dbReference>
<dbReference type="EC" id="2.7.-.-" evidence="4"/>
<dbReference type="GO" id="GO:0005737">
    <property type="term" value="C:cytoplasm"/>
    <property type="evidence" value="ECO:0007669"/>
    <property type="project" value="TreeGrafter"/>
</dbReference>
<evidence type="ECO:0000256" key="4">
    <source>
        <dbReference type="RuleBase" id="RU363090"/>
    </source>
</evidence>
<dbReference type="Pfam" id="PF03770">
    <property type="entry name" value="IPK"/>
    <property type="match status" value="1"/>
</dbReference>
<dbReference type="AlphaFoldDB" id="A0A1Y1ZDL8"/>
<evidence type="ECO:0000313" key="6">
    <source>
        <dbReference type="EMBL" id="ORY08309.1"/>
    </source>
</evidence>
<organism evidence="6 7">
    <name type="scientific">Basidiobolus meristosporus CBS 931.73</name>
    <dbReference type="NCBI Taxonomy" id="1314790"/>
    <lineage>
        <taxon>Eukaryota</taxon>
        <taxon>Fungi</taxon>
        <taxon>Fungi incertae sedis</taxon>
        <taxon>Zoopagomycota</taxon>
        <taxon>Entomophthoromycotina</taxon>
        <taxon>Basidiobolomycetes</taxon>
        <taxon>Basidiobolales</taxon>
        <taxon>Basidiobolaceae</taxon>
        <taxon>Basidiobolus</taxon>
    </lineage>
</organism>
<comment type="caution">
    <text evidence="6">The sequence shown here is derived from an EMBL/GenBank/DDBJ whole genome shotgun (WGS) entry which is preliminary data.</text>
</comment>
<dbReference type="Gene3D" id="3.30.470.160">
    <property type="entry name" value="Inositol polyphosphate kinase"/>
    <property type="match status" value="1"/>
</dbReference>
<dbReference type="OrthoDB" id="338650at2759"/>
<proteinExistence type="inferred from homology"/>
<dbReference type="GO" id="GO:0008440">
    <property type="term" value="F:inositol-1,4,5-trisphosphate 3-kinase activity"/>
    <property type="evidence" value="ECO:0007669"/>
    <property type="project" value="TreeGrafter"/>
</dbReference>
<keyword evidence="3 4" id="KW-0418">Kinase</keyword>
<dbReference type="GO" id="GO:0032958">
    <property type="term" value="P:inositol phosphate biosynthetic process"/>
    <property type="evidence" value="ECO:0007669"/>
    <property type="project" value="InterPro"/>
</dbReference>
<keyword evidence="2 4" id="KW-0808">Transferase</keyword>
<reference evidence="6 7" key="1">
    <citation type="submission" date="2016-07" db="EMBL/GenBank/DDBJ databases">
        <title>Pervasive Adenine N6-methylation of Active Genes in Fungi.</title>
        <authorList>
            <consortium name="DOE Joint Genome Institute"/>
            <person name="Mondo S.J."/>
            <person name="Dannebaum R.O."/>
            <person name="Kuo R.C."/>
            <person name="Labutti K."/>
            <person name="Haridas S."/>
            <person name="Kuo A."/>
            <person name="Salamov A."/>
            <person name="Ahrendt S.R."/>
            <person name="Lipzen A."/>
            <person name="Sullivan W."/>
            <person name="Andreopoulos W.B."/>
            <person name="Clum A."/>
            <person name="Lindquist E."/>
            <person name="Daum C."/>
            <person name="Ramamoorthy G.K."/>
            <person name="Gryganskyi A."/>
            <person name="Culley D."/>
            <person name="Magnuson J.K."/>
            <person name="James T.Y."/>
            <person name="O'Malley M.A."/>
            <person name="Stajich J.E."/>
            <person name="Spatafora J.W."/>
            <person name="Visel A."/>
            <person name="Grigoriev I.V."/>
        </authorList>
    </citation>
    <scope>NUCLEOTIDE SEQUENCE [LARGE SCALE GENOMIC DNA]</scope>
    <source>
        <strain evidence="6 7">CBS 931.73</strain>
    </source>
</reference>